<dbReference type="InterPro" id="IPR025660">
    <property type="entry name" value="Pept_his_AS"/>
</dbReference>
<dbReference type="Pfam" id="PF00396">
    <property type="entry name" value="Granulin"/>
    <property type="match status" value="1"/>
</dbReference>
<dbReference type="FunFam" id="3.90.70.10:FF:000177">
    <property type="entry name" value="Cysteine proteinase RD21A"/>
    <property type="match status" value="1"/>
</dbReference>
<dbReference type="FunFam" id="2.10.25.160:FF:000002">
    <property type="entry name" value="Cysteine protease 1"/>
    <property type="match status" value="1"/>
</dbReference>
<keyword evidence="2" id="KW-0645">Protease</keyword>
<dbReference type="Pfam" id="PF08246">
    <property type="entry name" value="Inhibitor_I29"/>
    <property type="match status" value="1"/>
</dbReference>
<keyword evidence="3 9" id="KW-0732">Signal</keyword>
<feature type="domain" description="Peptidase C1A papain C-terminal" evidence="11">
    <location>
        <begin position="155"/>
        <end position="370"/>
    </location>
</feature>
<dbReference type="PRINTS" id="PR00705">
    <property type="entry name" value="PAPAIN"/>
</dbReference>
<gene>
    <name evidence="13" type="primary">Os04g0650000_1</name>
    <name evidence="13" type="ORF">Zm00014a_008517</name>
</gene>
<dbReference type="InterPro" id="IPR013201">
    <property type="entry name" value="Prot_inhib_I29"/>
</dbReference>
<protein>
    <submittedName>
        <fullName evidence="13">Oryzain alpha chain</fullName>
    </submittedName>
</protein>
<dbReference type="InterPro" id="IPR039417">
    <property type="entry name" value="Peptidase_C1A_papain-like"/>
</dbReference>
<evidence type="ECO:0000256" key="5">
    <source>
        <dbReference type="ARBA" id="ARBA00022807"/>
    </source>
</evidence>
<dbReference type="InterPro" id="IPR000668">
    <property type="entry name" value="Peptidase_C1A_C"/>
</dbReference>
<dbReference type="PROSITE" id="PS00640">
    <property type="entry name" value="THIOL_PROTEASE_ASN"/>
    <property type="match status" value="1"/>
</dbReference>
<dbReference type="SUPFAM" id="SSF54001">
    <property type="entry name" value="Cysteine proteinases"/>
    <property type="match status" value="1"/>
</dbReference>
<proteinExistence type="inferred from homology"/>
<dbReference type="Proteomes" id="UP000251960">
    <property type="component" value="Chromosome 6"/>
</dbReference>
<dbReference type="AlphaFoldDB" id="A0A3L6E9C4"/>
<evidence type="ECO:0000256" key="2">
    <source>
        <dbReference type="ARBA" id="ARBA00022670"/>
    </source>
</evidence>
<dbReference type="ExpressionAtlas" id="A0A3L6E9C4">
    <property type="expression patterns" value="baseline and differential"/>
</dbReference>
<dbReference type="CDD" id="cd02248">
    <property type="entry name" value="Peptidase_C1A"/>
    <property type="match status" value="1"/>
</dbReference>
<sequence>MRPSSRYPPQPALLALALALALAAAAPELRPLAAAVTVTPPPERTDEEVRRLYEEWRSEHDAGPRRGATGGSLGPGEDDDARRLEVFRYNLRYIDAHNAEADAGLHGFRLGLTRFADLTLEEYRARLLLGSRGRNGTAVGVVGSRRYLPLAGEQLPDAVDWRERGAVAEVKDQGQCGACWAFSAVAAVEGINKIVTGSLISLSEQELIDCDKFQDQGCDGGLMDNAFVFMIKNGGIDTEADYPFTGHDGTCDLKLKNTRVVSIDSFERVPINYERALQKAVAHQPVSASIEASRRAFQLYSSGIFDGRCGTYLDHGVTVVGYGSEGGKDYWIVKNSWGTQWGEAGYVRMARNVRVRAGKCGIAMEPLYPVKEGPNPPPGPTPPSPVKPPNVCNAEYSCPEATTCCCVSEYRGKCLAYGCCELENATCCEDHSSCCPHDYPVCSVRDGTCRKSANSPMMVKALQRKPAMYTGGGGGGEQSGRSSWNCFFTVAMF</sequence>
<feature type="domain" description="Granulins" evidence="10">
    <location>
        <begin position="392"/>
        <end position="449"/>
    </location>
</feature>
<evidence type="ECO:0000256" key="3">
    <source>
        <dbReference type="ARBA" id="ARBA00022729"/>
    </source>
</evidence>
<reference evidence="13 14" key="1">
    <citation type="journal article" date="2018" name="Nat. Genet.">
        <title>Extensive intraspecific gene order and gene structural variations between Mo17 and other maize genomes.</title>
        <authorList>
            <person name="Sun S."/>
            <person name="Zhou Y."/>
            <person name="Chen J."/>
            <person name="Shi J."/>
            <person name="Zhao H."/>
            <person name="Zhao H."/>
            <person name="Song W."/>
            <person name="Zhang M."/>
            <person name="Cui Y."/>
            <person name="Dong X."/>
            <person name="Liu H."/>
            <person name="Ma X."/>
            <person name="Jiao Y."/>
            <person name="Wang B."/>
            <person name="Wei X."/>
            <person name="Stein J.C."/>
            <person name="Glaubitz J.C."/>
            <person name="Lu F."/>
            <person name="Yu G."/>
            <person name="Liang C."/>
            <person name="Fengler K."/>
            <person name="Li B."/>
            <person name="Rafalski A."/>
            <person name="Schnable P.S."/>
            <person name="Ware D.H."/>
            <person name="Buckler E.S."/>
            <person name="Lai J."/>
        </authorList>
    </citation>
    <scope>NUCLEOTIDE SEQUENCE [LARGE SCALE GENOMIC DNA]</scope>
    <source>
        <strain evidence="14">cv. Missouri 17</strain>
        <tissue evidence="13">Seedling</tissue>
    </source>
</reference>
<dbReference type="SUPFAM" id="SSF57277">
    <property type="entry name" value="Granulin repeat"/>
    <property type="match status" value="1"/>
</dbReference>
<keyword evidence="7" id="KW-0325">Glycoprotein</keyword>
<dbReference type="GO" id="GO:0006508">
    <property type="term" value="P:proteolysis"/>
    <property type="evidence" value="ECO:0007669"/>
    <property type="project" value="UniProtKB-KW"/>
</dbReference>
<evidence type="ECO:0000256" key="9">
    <source>
        <dbReference type="SAM" id="SignalP"/>
    </source>
</evidence>
<organism evidence="13 14">
    <name type="scientific">Zea mays</name>
    <name type="common">Maize</name>
    <dbReference type="NCBI Taxonomy" id="4577"/>
    <lineage>
        <taxon>Eukaryota</taxon>
        <taxon>Viridiplantae</taxon>
        <taxon>Streptophyta</taxon>
        <taxon>Embryophyta</taxon>
        <taxon>Tracheophyta</taxon>
        <taxon>Spermatophyta</taxon>
        <taxon>Magnoliopsida</taxon>
        <taxon>Liliopsida</taxon>
        <taxon>Poales</taxon>
        <taxon>Poaceae</taxon>
        <taxon>PACMAD clade</taxon>
        <taxon>Panicoideae</taxon>
        <taxon>Andropogonodae</taxon>
        <taxon>Andropogoneae</taxon>
        <taxon>Tripsacinae</taxon>
        <taxon>Zea</taxon>
    </lineage>
</organism>
<dbReference type="PROSITE" id="PS00139">
    <property type="entry name" value="THIOL_PROTEASE_CYS"/>
    <property type="match status" value="1"/>
</dbReference>
<dbReference type="InterPro" id="IPR000118">
    <property type="entry name" value="Granulin"/>
</dbReference>
<dbReference type="SMART" id="SM00277">
    <property type="entry name" value="GRAN"/>
    <property type="match status" value="1"/>
</dbReference>
<evidence type="ECO:0000256" key="4">
    <source>
        <dbReference type="ARBA" id="ARBA00022801"/>
    </source>
</evidence>
<feature type="signal peptide" evidence="9">
    <location>
        <begin position="1"/>
        <end position="25"/>
    </location>
</feature>
<dbReference type="InterPro" id="IPR038765">
    <property type="entry name" value="Papain-like_cys_pep_sf"/>
</dbReference>
<evidence type="ECO:0000259" key="12">
    <source>
        <dbReference type="SMART" id="SM00848"/>
    </source>
</evidence>
<comment type="similarity">
    <text evidence="1">Belongs to the peptidase C1 family.</text>
</comment>
<accession>A0A3L6E9C4</accession>
<keyword evidence="5" id="KW-0788">Thiol protease</keyword>
<feature type="domain" description="Cathepsin propeptide inhibitor" evidence="12">
    <location>
        <begin position="53"/>
        <end position="123"/>
    </location>
</feature>
<dbReference type="GO" id="GO:0008234">
    <property type="term" value="F:cysteine-type peptidase activity"/>
    <property type="evidence" value="ECO:0007669"/>
    <property type="project" value="UniProtKB-KW"/>
</dbReference>
<feature type="region of interest" description="Disordered" evidence="8">
    <location>
        <begin position="56"/>
        <end position="79"/>
    </location>
</feature>
<dbReference type="InterPro" id="IPR037277">
    <property type="entry name" value="Granulin_sf"/>
</dbReference>
<dbReference type="InterPro" id="IPR013128">
    <property type="entry name" value="Peptidase_C1A"/>
</dbReference>
<evidence type="ECO:0000313" key="14">
    <source>
        <dbReference type="Proteomes" id="UP000251960"/>
    </source>
</evidence>
<dbReference type="InterPro" id="IPR025661">
    <property type="entry name" value="Pept_asp_AS"/>
</dbReference>
<dbReference type="Gene3D" id="3.90.70.10">
    <property type="entry name" value="Cysteine proteinases"/>
    <property type="match status" value="1"/>
</dbReference>
<name>A0A3L6E9C4_MAIZE</name>
<dbReference type="EMBL" id="NCVQ01000007">
    <property type="protein sequence ID" value="PWZ17542.1"/>
    <property type="molecule type" value="Genomic_DNA"/>
</dbReference>
<evidence type="ECO:0000256" key="1">
    <source>
        <dbReference type="ARBA" id="ARBA00008455"/>
    </source>
</evidence>
<dbReference type="SMART" id="SM00848">
    <property type="entry name" value="Inhibitor_I29"/>
    <property type="match status" value="1"/>
</dbReference>
<keyword evidence="4" id="KW-0378">Hydrolase</keyword>
<dbReference type="Gene3D" id="2.10.25.160">
    <property type="entry name" value="Granulin"/>
    <property type="match status" value="1"/>
</dbReference>
<dbReference type="SMART" id="SM00645">
    <property type="entry name" value="Pept_C1"/>
    <property type="match status" value="1"/>
</dbReference>
<dbReference type="InterPro" id="IPR000169">
    <property type="entry name" value="Pept_cys_AS"/>
</dbReference>
<evidence type="ECO:0000256" key="6">
    <source>
        <dbReference type="ARBA" id="ARBA00023157"/>
    </source>
</evidence>
<evidence type="ECO:0000256" key="8">
    <source>
        <dbReference type="SAM" id="MobiDB-lite"/>
    </source>
</evidence>
<evidence type="ECO:0000313" key="13">
    <source>
        <dbReference type="EMBL" id="PWZ17542.1"/>
    </source>
</evidence>
<dbReference type="PROSITE" id="PS00639">
    <property type="entry name" value="THIOL_PROTEASE_HIS"/>
    <property type="match status" value="1"/>
</dbReference>
<evidence type="ECO:0000259" key="11">
    <source>
        <dbReference type="SMART" id="SM00645"/>
    </source>
</evidence>
<feature type="chain" id="PRO_5018708801" evidence="9">
    <location>
        <begin position="26"/>
        <end position="493"/>
    </location>
</feature>
<keyword evidence="6" id="KW-1015">Disulfide bond</keyword>
<dbReference type="PANTHER" id="PTHR12411">
    <property type="entry name" value="CYSTEINE PROTEASE FAMILY C1-RELATED"/>
    <property type="match status" value="1"/>
</dbReference>
<comment type="caution">
    <text evidence="13">The sequence shown here is derived from an EMBL/GenBank/DDBJ whole genome shotgun (WGS) entry which is preliminary data.</text>
</comment>
<evidence type="ECO:0000259" key="10">
    <source>
        <dbReference type="SMART" id="SM00277"/>
    </source>
</evidence>
<dbReference type="Pfam" id="PF00112">
    <property type="entry name" value="Peptidase_C1"/>
    <property type="match status" value="1"/>
</dbReference>
<evidence type="ECO:0000256" key="7">
    <source>
        <dbReference type="ARBA" id="ARBA00023180"/>
    </source>
</evidence>